<organism evidence="1">
    <name type="scientific">Siphoviridae sp. cteLh2</name>
    <dbReference type="NCBI Taxonomy" id="2825590"/>
    <lineage>
        <taxon>Viruses</taxon>
        <taxon>Duplodnaviria</taxon>
        <taxon>Heunggongvirae</taxon>
        <taxon>Uroviricota</taxon>
        <taxon>Caudoviricetes</taxon>
    </lineage>
</organism>
<reference evidence="1" key="1">
    <citation type="journal article" date="2021" name="Proc. Natl. Acad. Sci. U.S.A.">
        <title>A Catalog of Tens of Thousands of Viruses from Human Metagenomes Reveals Hidden Associations with Chronic Diseases.</title>
        <authorList>
            <person name="Tisza M.J."/>
            <person name="Buck C.B."/>
        </authorList>
    </citation>
    <scope>NUCLEOTIDE SEQUENCE</scope>
    <source>
        <strain evidence="1">CteLh2</strain>
    </source>
</reference>
<evidence type="ECO:0000313" key="1">
    <source>
        <dbReference type="EMBL" id="DAF89801.1"/>
    </source>
</evidence>
<sequence length="47" mass="5383">MIKVRQGNNTVFISNTEEHGVAVIPIQDLDTLIHELIQIKRLNDNKN</sequence>
<proteinExistence type="predicted"/>
<accession>A0A8S5U5P5</accession>
<protein>
    <submittedName>
        <fullName evidence="1">Uncharacterized protein</fullName>
    </submittedName>
</protein>
<name>A0A8S5U5P5_9CAUD</name>
<dbReference type="EMBL" id="BK016017">
    <property type="protein sequence ID" value="DAF89801.1"/>
    <property type="molecule type" value="Genomic_DNA"/>
</dbReference>